<organism evidence="1 2">
    <name type="scientific">Larinioides sclopetarius</name>
    <dbReference type="NCBI Taxonomy" id="280406"/>
    <lineage>
        <taxon>Eukaryota</taxon>
        <taxon>Metazoa</taxon>
        <taxon>Ecdysozoa</taxon>
        <taxon>Arthropoda</taxon>
        <taxon>Chelicerata</taxon>
        <taxon>Arachnida</taxon>
        <taxon>Araneae</taxon>
        <taxon>Araneomorphae</taxon>
        <taxon>Entelegynae</taxon>
        <taxon>Araneoidea</taxon>
        <taxon>Araneidae</taxon>
        <taxon>Larinioides</taxon>
    </lineage>
</organism>
<evidence type="ECO:0000313" key="2">
    <source>
        <dbReference type="Proteomes" id="UP001497382"/>
    </source>
</evidence>
<proteinExistence type="predicted"/>
<name>A0AAV2APU7_9ARAC</name>
<protein>
    <submittedName>
        <fullName evidence="1">Uncharacterized protein</fullName>
    </submittedName>
</protein>
<gene>
    <name evidence="1" type="ORF">LARSCL_LOCUS14022</name>
</gene>
<accession>A0AAV2APU7</accession>
<comment type="caution">
    <text evidence="1">The sequence shown here is derived from an EMBL/GenBank/DDBJ whole genome shotgun (WGS) entry which is preliminary data.</text>
</comment>
<evidence type="ECO:0000313" key="1">
    <source>
        <dbReference type="EMBL" id="CAL1286043.1"/>
    </source>
</evidence>
<dbReference type="AlphaFoldDB" id="A0AAV2APU7"/>
<sequence>MPCKCSVPACPWPTGKRRPARWRNDSSLEVDGLPMLKHTALSFL</sequence>
<dbReference type="EMBL" id="CAXIEN010000197">
    <property type="protein sequence ID" value="CAL1286043.1"/>
    <property type="molecule type" value="Genomic_DNA"/>
</dbReference>
<dbReference type="Proteomes" id="UP001497382">
    <property type="component" value="Unassembled WGS sequence"/>
</dbReference>
<keyword evidence="2" id="KW-1185">Reference proteome</keyword>
<reference evidence="1 2" key="1">
    <citation type="submission" date="2024-04" db="EMBL/GenBank/DDBJ databases">
        <authorList>
            <person name="Rising A."/>
            <person name="Reimegard J."/>
            <person name="Sonavane S."/>
            <person name="Akerstrom W."/>
            <person name="Nylinder S."/>
            <person name="Hedman E."/>
            <person name="Kallberg Y."/>
        </authorList>
    </citation>
    <scope>NUCLEOTIDE SEQUENCE [LARGE SCALE GENOMIC DNA]</scope>
</reference>